<dbReference type="RefSeq" id="YP_009206593.1">
    <property type="nucleotide sequence ID" value="NC_028887.1"/>
</dbReference>
<dbReference type="EMBL" id="KT307976">
    <property type="protein sequence ID" value="ALA13416.1"/>
    <property type="molecule type" value="Genomic_DNA"/>
</dbReference>
<dbReference type="OrthoDB" id="28541at10239"/>
<dbReference type="KEGG" id="vg:26632995"/>
<keyword evidence="2" id="KW-1185">Reference proteome</keyword>
<organism evidence="1 2">
    <name type="scientific">Bacillus phage AvesoBmore</name>
    <dbReference type="NCBI Taxonomy" id="1698451"/>
    <lineage>
        <taxon>Viruses</taxon>
        <taxon>Duplodnaviria</taxon>
        <taxon>Heunggongvirae</taxon>
        <taxon>Uroviricota</taxon>
        <taxon>Caudoviricetes</taxon>
        <taxon>Herelleviridae</taxon>
        <taxon>Bastillevirinae</taxon>
        <taxon>Bequatrovirus</taxon>
        <taxon>Bequatrovirus avesobmore</taxon>
    </lineage>
</organism>
<name>A0A0K2D1C3_9CAUD</name>
<dbReference type="Proteomes" id="UP000204647">
    <property type="component" value="Segment"/>
</dbReference>
<evidence type="ECO:0000313" key="1">
    <source>
        <dbReference type="EMBL" id="ALA13416.1"/>
    </source>
</evidence>
<sequence>MEKLYARIARRRKKTMSKPKACSEVKECILCFNTNKDEIEKVPVFTDRDGNEGEFVEWMCKEGEGCC</sequence>
<reference evidence="1 2" key="1">
    <citation type="journal article" date="2015" name="Genome Announc.">
        <title>Genome Sequences of Two Bacillus cereus Group Bacteriophages, Eyuki and AvesoBmore.</title>
        <authorList>
            <person name="Erill I."/>
            <person name="Caruso S.M."/>
        </authorList>
    </citation>
    <scope>NUCLEOTIDE SEQUENCE [LARGE SCALE GENOMIC DNA]</scope>
</reference>
<evidence type="ECO:0000313" key="2">
    <source>
        <dbReference type="Proteomes" id="UP000204647"/>
    </source>
</evidence>
<gene>
    <name evidence="1" type="ORF">AVESOBMORE_238</name>
</gene>
<dbReference type="GeneID" id="26632995"/>
<proteinExistence type="predicted"/>
<accession>A0A0K2D1C3</accession>
<protein>
    <submittedName>
        <fullName evidence="1">Uncharacterized protein</fullName>
    </submittedName>
</protein>